<dbReference type="GO" id="GO:0003723">
    <property type="term" value="F:RNA binding"/>
    <property type="evidence" value="ECO:0007669"/>
    <property type="project" value="InterPro"/>
</dbReference>
<protein>
    <submittedName>
        <fullName evidence="2">Uncharacterized protein</fullName>
    </submittedName>
</protein>
<evidence type="ECO:0000256" key="1">
    <source>
        <dbReference type="SAM" id="MobiDB-lite"/>
    </source>
</evidence>
<feature type="region of interest" description="Disordered" evidence="1">
    <location>
        <begin position="1"/>
        <end position="37"/>
    </location>
</feature>
<dbReference type="AlphaFoldDB" id="A0A0B1SI76"/>
<dbReference type="GO" id="GO:0009982">
    <property type="term" value="F:pseudouridine synthase activity"/>
    <property type="evidence" value="ECO:0007669"/>
    <property type="project" value="InterPro"/>
</dbReference>
<proteinExistence type="predicted"/>
<evidence type="ECO:0000313" key="3">
    <source>
        <dbReference type="Proteomes" id="UP000053660"/>
    </source>
</evidence>
<dbReference type="Gene3D" id="3.30.70.580">
    <property type="entry name" value="Pseudouridine synthase I, catalytic domain, N-terminal subdomain"/>
    <property type="match status" value="1"/>
</dbReference>
<gene>
    <name evidence="2" type="ORF">OESDEN_15675</name>
</gene>
<name>A0A0B1SI76_OESDE</name>
<feature type="compositionally biased region" description="Basic and acidic residues" evidence="1">
    <location>
        <begin position="12"/>
        <end position="24"/>
    </location>
</feature>
<dbReference type="EMBL" id="KN567638">
    <property type="protein sequence ID" value="KHJ84609.1"/>
    <property type="molecule type" value="Genomic_DNA"/>
</dbReference>
<organism evidence="2 3">
    <name type="scientific">Oesophagostomum dentatum</name>
    <name type="common">Nodular worm</name>
    <dbReference type="NCBI Taxonomy" id="61180"/>
    <lineage>
        <taxon>Eukaryota</taxon>
        <taxon>Metazoa</taxon>
        <taxon>Ecdysozoa</taxon>
        <taxon>Nematoda</taxon>
        <taxon>Chromadorea</taxon>
        <taxon>Rhabditida</taxon>
        <taxon>Rhabditina</taxon>
        <taxon>Rhabditomorpha</taxon>
        <taxon>Strongyloidea</taxon>
        <taxon>Strongylidae</taxon>
        <taxon>Oesophagostomum</taxon>
    </lineage>
</organism>
<dbReference type="OrthoDB" id="25767at2759"/>
<sequence length="79" mass="9186">MVFPAKPGSQKRPHDSPEFHKETTKNGNGDHTSELPAKRKRAFNFDAHPKRKIAIQFLYYGWEFEGLVQQTNTENTVER</sequence>
<evidence type="ECO:0000313" key="2">
    <source>
        <dbReference type="EMBL" id="KHJ84609.1"/>
    </source>
</evidence>
<reference evidence="2 3" key="1">
    <citation type="submission" date="2014-03" db="EMBL/GenBank/DDBJ databases">
        <title>Draft genome of the hookworm Oesophagostomum dentatum.</title>
        <authorList>
            <person name="Mitreva M."/>
        </authorList>
    </citation>
    <scope>NUCLEOTIDE SEQUENCE [LARGE SCALE GENOMIC DNA]</scope>
    <source>
        <strain evidence="2 3">OD-Hann</strain>
    </source>
</reference>
<dbReference type="InterPro" id="IPR020094">
    <property type="entry name" value="TruA/RsuA/RluB/E/F_N"/>
</dbReference>
<keyword evidence="3" id="KW-1185">Reference proteome</keyword>
<accession>A0A0B1SI76</accession>
<feature type="non-terminal residue" evidence="2">
    <location>
        <position position="79"/>
    </location>
</feature>
<dbReference type="Proteomes" id="UP000053660">
    <property type="component" value="Unassembled WGS sequence"/>
</dbReference>